<accession>W1Y7H0</accession>
<comment type="caution">
    <text evidence="1">The sequence shown here is derived from an EMBL/GenBank/DDBJ whole genome shotgun (WGS) entry which is preliminary data.</text>
</comment>
<name>W1Y7H0_9ZZZZ</name>
<evidence type="ECO:0000313" key="1">
    <source>
        <dbReference type="EMBL" id="ETJ38472.1"/>
    </source>
</evidence>
<dbReference type="EMBL" id="AZMM01007422">
    <property type="protein sequence ID" value="ETJ38472.1"/>
    <property type="molecule type" value="Genomic_DNA"/>
</dbReference>
<organism evidence="1">
    <name type="scientific">human gut metagenome</name>
    <dbReference type="NCBI Taxonomy" id="408170"/>
    <lineage>
        <taxon>unclassified sequences</taxon>
        <taxon>metagenomes</taxon>
        <taxon>organismal metagenomes</taxon>
    </lineage>
</organism>
<reference evidence="1" key="1">
    <citation type="submission" date="2013-12" db="EMBL/GenBank/DDBJ databases">
        <title>A Varibaculum cambriense genome reconstructed from a premature infant gut community with otherwise low bacterial novelty that shifts toward anaerobic metabolism during the third week of life.</title>
        <authorList>
            <person name="Brown C.T."/>
            <person name="Sharon I."/>
            <person name="Thomas B.C."/>
            <person name="Castelle C.J."/>
            <person name="Morowitz M.J."/>
            <person name="Banfield J.F."/>
        </authorList>
    </citation>
    <scope>NUCLEOTIDE SEQUENCE</scope>
</reference>
<protein>
    <submittedName>
        <fullName evidence="1">Uncharacterized protein</fullName>
    </submittedName>
</protein>
<feature type="non-terminal residue" evidence="1">
    <location>
        <position position="20"/>
    </location>
</feature>
<sequence length="20" mass="2115">MALSFQQLLTAVPLILKGGN</sequence>
<proteinExistence type="predicted"/>
<gene>
    <name evidence="1" type="ORF">Q604_UNBC07422G0001</name>
</gene>
<dbReference type="AlphaFoldDB" id="W1Y7H0"/>